<dbReference type="EMBL" id="PVQB02000892">
    <property type="protein sequence ID" value="KAF4333189.1"/>
    <property type="molecule type" value="Genomic_DNA"/>
</dbReference>
<dbReference type="GO" id="GO:0046983">
    <property type="term" value="F:protein dimerization activity"/>
    <property type="evidence" value="ECO:0007669"/>
    <property type="project" value="InterPro"/>
</dbReference>
<organism evidence="3 4">
    <name type="scientific">Fusarium beomiforme</name>
    <dbReference type="NCBI Taxonomy" id="44412"/>
    <lineage>
        <taxon>Eukaryota</taxon>
        <taxon>Fungi</taxon>
        <taxon>Dikarya</taxon>
        <taxon>Ascomycota</taxon>
        <taxon>Pezizomycotina</taxon>
        <taxon>Sordariomycetes</taxon>
        <taxon>Hypocreomycetidae</taxon>
        <taxon>Hypocreales</taxon>
        <taxon>Nectriaceae</taxon>
        <taxon>Fusarium</taxon>
        <taxon>Fusarium burgessii species complex</taxon>
    </lineage>
</organism>
<dbReference type="OrthoDB" id="3542681at2759"/>
<dbReference type="AlphaFoldDB" id="A0A9P5A6L8"/>
<keyword evidence="4" id="KW-1185">Reference proteome</keyword>
<feature type="compositionally biased region" description="Polar residues" evidence="2">
    <location>
        <begin position="41"/>
        <end position="54"/>
    </location>
</feature>
<dbReference type="SUPFAM" id="SSF47459">
    <property type="entry name" value="HLH, helix-loop-helix DNA-binding domain"/>
    <property type="match status" value="1"/>
</dbReference>
<proteinExistence type="predicted"/>
<accession>A0A9P5A6L8</accession>
<evidence type="ECO:0000256" key="2">
    <source>
        <dbReference type="SAM" id="MobiDB-lite"/>
    </source>
</evidence>
<evidence type="ECO:0000313" key="4">
    <source>
        <dbReference type="Proteomes" id="UP000730481"/>
    </source>
</evidence>
<reference evidence="3" key="2">
    <citation type="submission" date="2020-02" db="EMBL/GenBank/DDBJ databases">
        <title>Identification and distribution of gene clusters putatively required for synthesis of sphingolipid metabolism inhibitors in phylogenetically diverse species of the filamentous fungus Fusarium.</title>
        <authorList>
            <person name="Kim H.-S."/>
            <person name="Busman M."/>
            <person name="Brown D.W."/>
            <person name="Divon H."/>
            <person name="Uhlig S."/>
            <person name="Proctor R.H."/>
        </authorList>
    </citation>
    <scope>NUCLEOTIDE SEQUENCE</scope>
    <source>
        <strain evidence="3">NRRL 25174</strain>
    </source>
</reference>
<feature type="coiled-coil region" evidence="1">
    <location>
        <begin position="180"/>
        <end position="207"/>
    </location>
</feature>
<feature type="region of interest" description="Disordered" evidence="2">
    <location>
        <begin position="41"/>
        <end position="71"/>
    </location>
</feature>
<comment type="caution">
    <text evidence="3">The sequence shown here is derived from an EMBL/GenBank/DDBJ whole genome shotgun (WGS) entry which is preliminary data.</text>
</comment>
<gene>
    <name evidence="3" type="ORF">FBEOM_13003</name>
</gene>
<dbReference type="Gene3D" id="4.10.280.10">
    <property type="entry name" value="Helix-loop-helix DNA-binding domain"/>
    <property type="match status" value="1"/>
</dbReference>
<protein>
    <submittedName>
        <fullName evidence="3">Allergen Fus c 3</fullName>
    </submittedName>
</protein>
<name>A0A9P5A6L8_9HYPO</name>
<evidence type="ECO:0000256" key="1">
    <source>
        <dbReference type="SAM" id="Coils"/>
    </source>
</evidence>
<sequence length="211" mass="23661">MSPIPHIPLTQPPLDPSWSETYKAEKHLSCLTDVVGDDNLLNKSGPTPHITNSDEQFDPAWSDMDQATAPPQPLTAALSVPLGREKNNKEGLKDVSNNPTEVKIRSASCRPKKAHKHQLPAHVLEARKNHNNVEKQYRTRLKLRFERLLAVLEPSKVRDEVAGEGDSEPPDLGYSRGEVLDAASQRILTLEEENRHLSTQLRDLKQGFMSR</sequence>
<evidence type="ECO:0000313" key="3">
    <source>
        <dbReference type="EMBL" id="KAF4333189.1"/>
    </source>
</evidence>
<dbReference type="Proteomes" id="UP000730481">
    <property type="component" value="Unassembled WGS sequence"/>
</dbReference>
<reference evidence="3" key="1">
    <citation type="journal article" date="2017" name="Mycologia">
        <title>Fusarium algeriense, sp. nov., a novel toxigenic crown rot pathogen of durum wheat from Algeria is nested in the Fusarium burgessii species complex.</title>
        <authorList>
            <person name="Laraba I."/>
            <person name="Keddad A."/>
            <person name="Boureghda H."/>
            <person name="Abdallah N."/>
            <person name="Vaughan M.M."/>
            <person name="Proctor R.H."/>
            <person name="Busman M."/>
            <person name="O'Donnell K."/>
        </authorList>
    </citation>
    <scope>NUCLEOTIDE SEQUENCE</scope>
    <source>
        <strain evidence="3">NRRL 25174</strain>
    </source>
</reference>
<dbReference type="InterPro" id="IPR036638">
    <property type="entry name" value="HLH_DNA-bd_sf"/>
</dbReference>
<keyword evidence="1" id="KW-0175">Coiled coil</keyword>